<dbReference type="EC" id="1.1.1.307" evidence="1"/>
<dbReference type="PANTHER" id="PTHR11732">
    <property type="entry name" value="ALDO/KETO REDUCTASE"/>
    <property type="match status" value="1"/>
</dbReference>
<dbReference type="InterPro" id="IPR036812">
    <property type="entry name" value="NAD(P)_OxRdtase_dom_sf"/>
</dbReference>
<dbReference type="PIRSF" id="PIRSF000097">
    <property type="entry name" value="AKR"/>
    <property type="match status" value="1"/>
</dbReference>
<organism evidence="10 11">
    <name type="scientific">Talaromyces amestolkiae</name>
    <dbReference type="NCBI Taxonomy" id="1196081"/>
    <lineage>
        <taxon>Eukaryota</taxon>
        <taxon>Fungi</taxon>
        <taxon>Dikarya</taxon>
        <taxon>Ascomycota</taxon>
        <taxon>Pezizomycotina</taxon>
        <taxon>Eurotiomycetes</taxon>
        <taxon>Eurotiomycetidae</taxon>
        <taxon>Eurotiales</taxon>
        <taxon>Trichocomaceae</taxon>
        <taxon>Talaromyces</taxon>
        <taxon>Talaromyces sect. Talaromyces</taxon>
    </lineage>
</organism>
<comment type="catalytic activity">
    <reaction evidence="4">
        <text>xylitol + NADP(+) = D-xylose + NADPH + H(+)</text>
        <dbReference type="Rhea" id="RHEA:27445"/>
        <dbReference type="ChEBI" id="CHEBI:15378"/>
        <dbReference type="ChEBI" id="CHEBI:17151"/>
        <dbReference type="ChEBI" id="CHEBI:53455"/>
        <dbReference type="ChEBI" id="CHEBI:57783"/>
        <dbReference type="ChEBI" id="CHEBI:58349"/>
        <dbReference type="EC" id="1.1.1.307"/>
    </reaction>
</comment>
<feature type="binding site" evidence="7">
    <location>
        <position position="107"/>
    </location>
    <ligand>
        <name>substrate</name>
    </ligand>
</feature>
<dbReference type="PROSITE" id="PS00798">
    <property type="entry name" value="ALDOKETO_REDUCTASE_1"/>
    <property type="match status" value="1"/>
</dbReference>
<comment type="catalytic activity">
    <reaction evidence="5">
        <text>xylitol + NAD(+) = D-xylose + NADH + H(+)</text>
        <dbReference type="Rhea" id="RHEA:27441"/>
        <dbReference type="ChEBI" id="CHEBI:15378"/>
        <dbReference type="ChEBI" id="CHEBI:17151"/>
        <dbReference type="ChEBI" id="CHEBI:53455"/>
        <dbReference type="ChEBI" id="CHEBI:57540"/>
        <dbReference type="ChEBI" id="CHEBI:57945"/>
        <dbReference type="EC" id="1.1.1.307"/>
    </reaction>
</comment>
<evidence type="ECO:0000313" key="10">
    <source>
        <dbReference type="EMBL" id="RAO65041.1"/>
    </source>
</evidence>
<dbReference type="Proteomes" id="UP000249363">
    <property type="component" value="Unassembled WGS sequence"/>
</dbReference>
<dbReference type="InterPro" id="IPR023210">
    <property type="entry name" value="NADP_OxRdtase_dom"/>
</dbReference>
<keyword evidence="2" id="KW-0560">Oxidoreductase</keyword>
<evidence type="ECO:0000256" key="4">
    <source>
        <dbReference type="ARBA" id="ARBA00047534"/>
    </source>
</evidence>
<sequence>MTAVETFTLNTGAKIPAVGFGTWKSPPGEVAKAVEAAFEAGYRHFDCAPLYFNEAEIGEVFKKTKVPRSEYFVTTKLWSSDHRRVKEALNKSLSDLCLDYVDLYLMHWPVSLDPSTSTEDYGKENRKVHATGWDFRDTWREMEALLSTGKVKAIGVANFSTINLEKLLQTAKIMPAVNQTEIQPLLPQNKLHAYCKSKGIHQTAFGPLGGAVSERSLHQMDVIKEIAEKRSTGTANVMLSWGIQKGWSVIPKSVNVERIKQNLHGNFVLSAEEMEKIDSLARPKGKRFNRPDWGTVIFHDDADVDLED</sequence>
<reference evidence="10 11" key="1">
    <citation type="journal article" date="2017" name="Biotechnol. Biofuels">
        <title>Differential beta-glucosidase expression as a function of carbon source availability in Talaromyces amestolkiae: a genomic and proteomic approach.</title>
        <authorList>
            <person name="de Eugenio L.I."/>
            <person name="Mendez-Liter J.A."/>
            <person name="Nieto-Dominguez M."/>
            <person name="Alonso L."/>
            <person name="Gil-Munoz J."/>
            <person name="Barriuso J."/>
            <person name="Prieto A."/>
            <person name="Martinez M.J."/>
        </authorList>
    </citation>
    <scope>NUCLEOTIDE SEQUENCE [LARGE SCALE GENOMIC DNA]</scope>
    <source>
        <strain evidence="10 11">CIB</strain>
    </source>
</reference>
<dbReference type="EMBL" id="MIKG01000001">
    <property type="protein sequence ID" value="RAO65041.1"/>
    <property type="molecule type" value="Genomic_DNA"/>
</dbReference>
<evidence type="ECO:0000256" key="3">
    <source>
        <dbReference type="ARBA" id="ARBA00025065"/>
    </source>
</evidence>
<feature type="site" description="Lowers pKa of active site Tyr" evidence="8">
    <location>
        <position position="76"/>
    </location>
</feature>
<dbReference type="RefSeq" id="XP_040729558.1">
    <property type="nucleotide sequence ID" value="XM_040873047.1"/>
</dbReference>
<comment type="caution">
    <text evidence="10">The sequence shown here is derived from an EMBL/GenBank/DDBJ whole genome shotgun (WGS) entry which is preliminary data.</text>
</comment>
<evidence type="ECO:0000256" key="5">
    <source>
        <dbReference type="ARBA" id="ARBA00049485"/>
    </source>
</evidence>
<dbReference type="OrthoDB" id="416253at2759"/>
<gene>
    <name evidence="10" type="ORF">BHQ10_001053</name>
</gene>
<dbReference type="AlphaFoldDB" id="A0A364KNF2"/>
<evidence type="ECO:0000256" key="2">
    <source>
        <dbReference type="ARBA" id="ARBA00023002"/>
    </source>
</evidence>
<comment type="function">
    <text evidence="3">Catalyzes the initial reaction in the xylose utilization pathway by reducing D-xylose into xylitol. Xylose is a major component of hemicelluloses such as xylan. Most fungi utilize D-xylose via three enzymatic reactions, xylose reductase (XR), xylitol dehydrogenase (XDH), and xylulokinase, to form xylulose 5-phosphate, which enters pentose phosphate pathway.</text>
</comment>
<evidence type="ECO:0000256" key="7">
    <source>
        <dbReference type="PIRSR" id="PIRSR000097-2"/>
    </source>
</evidence>
<evidence type="ECO:0000256" key="8">
    <source>
        <dbReference type="PIRSR" id="PIRSR000097-3"/>
    </source>
</evidence>
<feature type="domain" description="NADP-dependent oxidoreductase" evidence="9">
    <location>
        <begin position="18"/>
        <end position="281"/>
    </location>
</feature>
<dbReference type="Gene3D" id="3.20.20.100">
    <property type="entry name" value="NADP-dependent oxidoreductase domain"/>
    <property type="match status" value="1"/>
</dbReference>
<proteinExistence type="predicted"/>
<dbReference type="PRINTS" id="PR00069">
    <property type="entry name" value="ALDKETRDTASE"/>
</dbReference>
<protein>
    <recommendedName>
        <fullName evidence="1">D-xylose reductase [NAD(P)H]</fullName>
        <ecNumber evidence="1">1.1.1.307</ecNumber>
    </recommendedName>
</protein>
<dbReference type="InterPro" id="IPR020471">
    <property type="entry name" value="AKR"/>
</dbReference>
<dbReference type="GO" id="GO:0016616">
    <property type="term" value="F:oxidoreductase activity, acting on the CH-OH group of donors, NAD or NADP as acceptor"/>
    <property type="evidence" value="ECO:0007669"/>
    <property type="project" value="UniProtKB-ARBA"/>
</dbReference>
<evidence type="ECO:0000313" key="11">
    <source>
        <dbReference type="Proteomes" id="UP000249363"/>
    </source>
</evidence>
<feature type="active site" description="Proton donor" evidence="6">
    <location>
        <position position="51"/>
    </location>
</feature>
<dbReference type="STRING" id="1196081.A0A364KNF2"/>
<evidence type="ECO:0000256" key="6">
    <source>
        <dbReference type="PIRSR" id="PIRSR000097-1"/>
    </source>
</evidence>
<accession>A0A364KNF2</accession>
<keyword evidence="11" id="KW-1185">Reference proteome</keyword>
<dbReference type="SUPFAM" id="SSF51430">
    <property type="entry name" value="NAD(P)-linked oxidoreductase"/>
    <property type="match status" value="1"/>
</dbReference>
<dbReference type="GeneID" id="63790270"/>
<name>A0A364KNF2_TALAM</name>
<dbReference type="InterPro" id="IPR018170">
    <property type="entry name" value="Aldo/ket_reductase_CS"/>
</dbReference>
<dbReference type="FunFam" id="3.20.20.100:FF:000002">
    <property type="entry name" value="2,5-diketo-D-gluconic acid reductase A"/>
    <property type="match status" value="1"/>
</dbReference>
<evidence type="ECO:0000256" key="1">
    <source>
        <dbReference type="ARBA" id="ARBA00012845"/>
    </source>
</evidence>
<evidence type="ECO:0000259" key="9">
    <source>
        <dbReference type="Pfam" id="PF00248"/>
    </source>
</evidence>
<dbReference type="Pfam" id="PF00248">
    <property type="entry name" value="Aldo_ket_red"/>
    <property type="match status" value="1"/>
</dbReference>